<evidence type="ECO:0000313" key="1">
    <source>
        <dbReference type="EMBL" id="KAK1654352.1"/>
    </source>
</evidence>
<comment type="caution">
    <text evidence="1">The sequence shown here is derived from an EMBL/GenBank/DDBJ whole genome shotgun (WGS) entry which is preliminary data.</text>
</comment>
<keyword evidence="2" id="KW-1185">Reference proteome</keyword>
<evidence type="ECO:0000313" key="2">
    <source>
        <dbReference type="Proteomes" id="UP001243989"/>
    </source>
</evidence>
<dbReference type="Proteomes" id="UP001243989">
    <property type="component" value="Unassembled WGS sequence"/>
</dbReference>
<sequence>MTTAWRTGGRSCMGPVPPACSSQQLQCWGIQKLPFSENSWAEVERDGLDGRRKRCQRPATYKQFNSLDTAQGNLRLTCKDSFCLIYRRKLSCGLPPQTPRQIVAKFQSLDAKRCSLRHRSRCHAAEQDAGIPHHVNFLMSHSKNLGMDRVPRLQNLSTGQRGRCWHKLHYLSTFGTLTLSKGRGYQFFFKKRSQCHLQLYWCGRNC</sequence>
<organism evidence="1 2">
    <name type="scientific">Colletotrichum phormii</name>
    <dbReference type="NCBI Taxonomy" id="359342"/>
    <lineage>
        <taxon>Eukaryota</taxon>
        <taxon>Fungi</taxon>
        <taxon>Dikarya</taxon>
        <taxon>Ascomycota</taxon>
        <taxon>Pezizomycotina</taxon>
        <taxon>Sordariomycetes</taxon>
        <taxon>Hypocreomycetidae</taxon>
        <taxon>Glomerellales</taxon>
        <taxon>Glomerellaceae</taxon>
        <taxon>Colletotrichum</taxon>
        <taxon>Colletotrichum acutatum species complex</taxon>
    </lineage>
</organism>
<dbReference type="GeneID" id="85481193"/>
<proteinExistence type="predicted"/>
<protein>
    <submittedName>
        <fullName evidence="1">Uncharacterized protein</fullName>
    </submittedName>
</protein>
<dbReference type="RefSeq" id="XP_060450396.1">
    <property type="nucleotide sequence ID" value="XM_060596331.1"/>
</dbReference>
<name>A0AAJ0A3I3_9PEZI</name>
<dbReference type="EMBL" id="JAHMHQ010000002">
    <property type="protein sequence ID" value="KAK1654352.1"/>
    <property type="molecule type" value="Genomic_DNA"/>
</dbReference>
<gene>
    <name evidence="1" type="ORF">BDP81DRAFT_81855</name>
</gene>
<dbReference type="AlphaFoldDB" id="A0AAJ0A3I3"/>
<accession>A0AAJ0A3I3</accession>
<reference evidence="1" key="1">
    <citation type="submission" date="2021-06" db="EMBL/GenBank/DDBJ databases">
        <title>Comparative genomics, transcriptomics and evolutionary studies reveal genomic signatures of adaptation to plant cell wall in hemibiotrophic fungi.</title>
        <authorList>
            <consortium name="DOE Joint Genome Institute"/>
            <person name="Baroncelli R."/>
            <person name="Diaz J.F."/>
            <person name="Benocci T."/>
            <person name="Peng M."/>
            <person name="Battaglia E."/>
            <person name="Haridas S."/>
            <person name="Andreopoulos W."/>
            <person name="Labutti K."/>
            <person name="Pangilinan J."/>
            <person name="Floch G.L."/>
            <person name="Makela M.R."/>
            <person name="Henrissat B."/>
            <person name="Grigoriev I.V."/>
            <person name="Crouch J.A."/>
            <person name="De Vries R.P."/>
            <person name="Sukno S.A."/>
            <person name="Thon M.R."/>
        </authorList>
    </citation>
    <scope>NUCLEOTIDE SEQUENCE</scope>
    <source>
        <strain evidence="1">CBS 102054</strain>
    </source>
</reference>